<dbReference type="GO" id="GO:0035025">
    <property type="term" value="P:positive regulation of Rho protein signal transduction"/>
    <property type="evidence" value="ECO:0007669"/>
    <property type="project" value="InterPro"/>
</dbReference>
<dbReference type="SMART" id="SM01283">
    <property type="entry name" value="Costars"/>
    <property type="match status" value="1"/>
</dbReference>
<dbReference type="AlphaFoldDB" id="A0AAN9VNI7"/>
<dbReference type="GO" id="GO:0003779">
    <property type="term" value="F:actin binding"/>
    <property type="evidence" value="ECO:0007669"/>
    <property type="project" value="InterPro"/>
</dbReference>
<dbReference type="InterPro" id="IPR026111">
    <property type="entry name" value="Abra"/>
</dbReference>
<dbReference type="FunFam" id="1.10.10.1540:FF:000003">
    <property type="entry name" value="Uncharacterized protein, isoform B"/>
    <property type="match status" value="1"/>
</dbReference>
<dbReference type="GO" id="GO:0030017">
    <property type="term" value="C:sarcomere"/>
    <property type="evidence" value="ECO:0007669"/>
    <property type="project" value="TreeGrafter"/>
</dbReference>
<name>A0AAN9VNI7_9ORTH</name>
<evidence type="ECO:0000313" key="3">
    <source>
        <dbReference type="Proteomes" id="UP001378592"/>
    </source>
</evidence>
<gene>
    <name evidence="2" type="ORF">R5R35_000248</name>
</gene>
<dbReference type="InterPro" id="IPR027817">
    <property type="entry name" value="Costars_dom"/>
</dbReference>
<dbReference type="GO" id="GO:0045944">
    <property type="term" value="P:positive regulation of transcription by RNA polymerase II"/>
    <property type="evidence" value="ECO:0007669"/>
    <property type="project" value="TreeGrafter"/>
</dbReference>
<dbReference type="PANTHER" id="PTHR22739:SF7">
    <property type="entry name" value="EG:152A3.3 PROTEIN-RELATED"/>
    <property type="match status" value="1"/>
</dbReference>
<dbReference type="Gene3D" id="1.10.10.1540">
    <property type="entry name" value="Costar domain"/>
    <property type="match status" value="1"/>
</dbReference>
<accession>A0AAN9VNI7</accession>
<reference evidence="2 3" key="1">
    <citation type="submission" date="2024-03" db="EMBL/GenBank/DDBJ databases">
        <title>The genome assembly and annotation of the cricket Gryllus longicercus Weissman &amp; Gray.</title>
        <authorList>
            <person name="Szrajer S."/>
            <person name="Gray D."/>
            <person name="Ylla G."/>
        </authorList>
    </citation>
    <scope>NUCLEOTIDE SEQUENCE [LARGE SCALE GENOMIC DNA]</scope>
    <source>
        <strain evidence="2">DAG 2021-001</strain>
        <tissue evidence="2">Whole body minus gut</tissue>
    </source>
</reference>
<evidence type="ECO:0000259" key="1">
    <source>
        <dbReference type="SMART" id="SM01283"/>
    </source>
</evidence>
<sequence>MGSAPLIGRECFRRPLRRELRRSPGSRCSRADAEYNYRARGRKYAPAGWGWRRVGERLFRAAAAAASAPSVSAPPRVETGAAMSKPYGDLLDTPLDIRYCRGLSDRVAQFNQQANKHKEGQARNPFSQAGGVNLLGKPKWDKNDAEYGRPVAGSKTDIRGKRAHSHITKEILELCEIINENGEQIEGQVVISFGELFNIYTHISNKVVGLLLRGRKQKIVDFEGETLFQRRDDDVPIILLKSIEEIRGHFKALQEEKEKEDKNGGN</sequence>
<dbReference type="Pfam" id="PF14705">
    <property type="entry name" value="Costars"/>
    <property type="match status" value="1"/>
</dbReference>
<protein>
    <recommendedName>
        <fullName evidence="1">Costars domain-containing protein</fullName>
    </recommendedName>
</protein>
<proteinExistence type="predicted"/>
<comment type="caution">
    <text evidence="2">The sequence shown here is derived from an EMBL/GenBank/DDBJ whole genome shotgun (WGS) entry which is preliminary data.</text>
</comment>
<organism evidence="2 3">
    <name type="scientific">Gryllus longicercus</name>
    <dbReference type="NCBI Taxonomy" id="2509291"/>
    <lineage>
        <taxon>Eukaryota</taxon>
        <taxon>Metazoa</taxon>
        <taxon>Ecdysozoa</taxon>
        <taxon>Arthropoda</taxon>
        <taxon>Hexapoda</taxon>
        <taxon>Insecta</taxon>
        <taxon>Pterygota</taxon>
        <taxon>Neoptera</taxon>
        <taxon>Polyneoptera</taxon>
        <taxon>Orthoptera</taxon>
        <taxon>Ensifera</taxon>
        <taxon>Gryllidea</taxon>
        <taxon>Grylloidea</taxon>
        <taxon>Gryllidae</taxon>
        <taxon>Gryllinae</taxon>
        <taxon>Gryllus</taxon>
    </lineage>
</organism>
<feature type="domain" description="Costars" evidence="1">
    <location>
        <begin position="165"/>
        <end position="240"/>
    </location>
</feature>
<dbReference type="Proteomes" id="UP001378592">
    <property type="component" value="Unassembled WGS sequence"/>
</dbReference>
<dbReference type="InterPro" id="IPR038095">
    <property type="entry name" value="Costars_sf"/>
</dbReference>
<evidence type="ECO:0000313" key="2">
    <source>
        <dbReference type="EMBL" id="KAK7867263.1"/>
    </source>
</evidence>
<keyword evidence="3" id="KW-1185">Reference proteome</keyword>
<dbReference type="EMBL" id="JAZDUA010000124">
    <property type="protein sequence ID" value="KAK7867263.1"/>
    <property type="molecule type" value="Genomic_DNA"/>
</dbReference>
<dbReference type="PANTHER" id="PTHR22739">
    <property type="entry name" value="STRIATED MUSCLE ACTIVATOR OF RHO-DEPENDENT SIGNALING-RELATED"/>
    <property type="match status" value="1"/>
</dbReference>